<gene>
    <name evidence="2" type="ORF">FOMPIDRAFT_1049485</name>
</gene>
<dbReference type="HOGENOM" id="CLU_1555292_0_0_1"/>
<evidence type="ECO:0000313" key="3">
    <source>
        <dbReference type="Proteomes" id="UP000015241"/>
    </source>
</evidence>
<accession>S8E6U7</accession>
<dbReference type="OrthoDB" id="41238at2759"/>
<keyword evidence="3" id="KW-1185">Reference proteome</keyword>
<dbReference type="EMBL" id="KE504147">
    <property type="protein sequence ID" value="EPT00717.1"/>
    <property type="molecule type" value="Genomic_DNA"/>
</dbReference>
<protein>
    <submittedName>
        <fullName evidence="2">Uncharacterized protein</fullName>
    </submittedName>
</protein>
<evidence type="ECO:0000313" key="2">
    <source>
        <dbReference type="EMBL" id="EPT00717.1"/>
    </source>
</evidence>
<dbReference type="AlphaFoldDB" id="S8E6U7"/>
<feature type="compositionally biased region" description="Low complexity" evidence="1">
    <location>
        <begin position="11"/>
        <end position="22"/>
    </location>
</feature>
<organism evidence="2 3">
    <name type="scientific">Fomitopsis schrenkii</name>
    <name type="common">Brown rot fungus</name>
    <dbReference type="NCBI Taxonomy" id="2126942"/>
    <lineage>
        <taxon>Eukaryota</taxon>
        <taxon>Fungi</taxon>
        <taxon>Dikarya</taxon>
        <taxon>Basidiomycota</taxon>
        <taxon>Agaricomycotina</taxon>
        <taxon>Agaricomycetes</taxon>
        <taxon>Polyporales</taxon>
        <taxon>Fomitopsis</taxon>
    </lineage>
</organism>
<dbReference type="InParanoid" id="S8E6U7"/>
<feature type="region of interest" description="Disordered" evidence="1">
    <location>
        <begin position="1"/>
        <end position="22"/>
    </location>
</feature>
<reference evidence="2 3" key="1">
    <citation type="journal article" date="2012" name="Science">
        <title>The Paleozoic origin of enzymatic lignin decomposition reconstructed from 31 fungal genomes.</title>
        <authorList>
            <person name="Floudas D."/>
            <person name="Binder M."/>
            <person name="Riley R."/>
            <person name="Barry K."/>
            <person name="Blanchette R.A."/>
            <person name="Henrissat B."/>
            <person name="Martinez A.T."/>
            <person name="Otillar R."/>
            <person name="Spatafora J.W."/>
            <person name="Yadav J.S."/>
            <person name="Aerts A."/>
            <person name="Benoit I."/>
            <person name="Boyd A."/>
            <person name="Carlson A."/>
            <person name="Copeland A."/>
            <person name="Coutinho P.M."/>
            <person name="de Vries R.P."/>
            <person name="Ferreira P."/>
            <person name="Findley K."/>
            <person name="Foster B."/>
            <person name="Gaskell J."/>
            <person name="Glotzer D."/>
            <person name="Gorecki P."/>
            <person name="Heitman J."/>
            <person name="Hesse C."/>
            <person name="Hori C."/>
            <person name="Igarashi K."/>
            <person name="Jurgens J.A."/>
            <person name="Kallen N."/>
            <person name="Kersten P."/>
            <person name="Kohler A."/>
            <person name="Kuees U."/>
            <person name="Kumar T.K.A."/>
            <person name="Kuo A."/>
            <person name="LaButti K."/>
            <person name="Larrondo L.F."/>
            <person name="Lindquist E."/>
            <person name="Ling A."/>
            <person name="Lombard V."/>
            <person name="Lucas S."/>
            <person name="Lundell T."/>
            <person name="Martin R."/>
            <person name="McLaughlin D.J."/>
            <person name="Morgenstern I."/>
            <person name="Morin E."/>
            <person name="Murat C."/>
            <person name="Nagy L.G."/>
            <person name="Nolan M."/>
            <person name="Ohm R.A."/>
            <person name="Patyshakuliyeva A."/>
            <person name="Rokas A."/>
            <person name="Ruiz-Duenas F.J."/>
            <person name="Sabat G."/>
            <person name="Salamov A."/>
            <person name="Samejima M."/>
            <person name="Schmutz J."/>
            <person name="Slot J.C."/>
            <person name="St John F."/>
            <person name="Stenlid J."/>
            <person name="Sun H."/>
            <person name="Sun S."/>
            <person name="Syed K."/>
            <person name="Tsang A."/>
            <person name="Wiebenga A."/>
            <person name="Young D."/>
            <person name="Pisabarro A."/>
            <person name="Eastwood D.C."/>
            <person name="Martin F."/>
            <person name="Cullen D."/>
            <person name="Grigoriev I.V."/>
            <person name="Hibbett D.S."/>
        </authorList>
    </citation>
    <scope>NUCLEOTIDE SEQUENCE</scope>
    <source>
        <strain evidence="3">FP-58527</strain>
    </source>
</reference>
<proteinExistence type="predicted"/>
<dbReference type="Proteomes" id="UP000015241">
    <property type="component" value="Unassembled WGS sequence"/>
</dbReference>
<name>S8E6U7_FOMSC</name>
<evidence type="ECO:0000256" key="1">
    <source>
        <dbReference type="SAM" id="MobiDB-lite"/>
    </source>
</evidence>
<sequence>MRNLALAGAPASESSSNARADSSNQVAACELSGPRFSAHAQHPQVLPAPFPDFLTAVEVLGCAPPREDCIFAISECSRAEVGERGNRDGDGALASVLALLKTSRTHKSTEIVFGPVLPVSLRTHAVCTAITVGLLGYALQLPAMGLPGLCMRCVRWQVHPVAQARTVHGVQR</sequence>